<dbReference type="PANTHER" id="PTHR47572:SF4">
    <property type="entry name" value="LACTONASE DRP35"/>
    <property type="match status" value="1"/>
</dbReference>
<sequence length="343" mass="37381">MAINPIIGFQVDPADIRTIGEDLQRPECILAEPDGSLWSADARGGVVHIAPDGSQRIITQSERTDFAEAADEAARFTEGTLPNGLAFARNGDILISNFGTDRLEIMKRTGETQVLHDAIDGAPIGKVNFVLRDSKDRIWLTVSTMVPNWMKAISPNIRDGFVALADGKGLRIVADGFAFTNEIRLDAKEEWLYIVETTARRITRMRVGDDGSLGNRETYGPSDHGAFIDGIAFDAHGNLWGTHVMTDRIFAITPEGDLQIILDDDNGSEAGKTLLQAFEEDRVTPDLAVACGGSIAPWMASVTFGGQDLKNVYIGSLRGTTIPWFRSPVAGLPMVHWNEGRQS</sequence>
<dbReference type="InterPro" id="IPR013658">
    <property type="entry name" value="SGL"/>
</dbReference>
<accession>A0ABT4VNB7</accession>
<dbReference type="Proteomes" id="UP001148313">
    <property type="component" value="Unassembled WGS sequence"/>
</dbReference>
<evidence type="ECO:0000313" key="3">
    <source>
        <dbReference type="EMBL" id="MDA4846212.1"/>
    </source>
</evidence>
<dbReference type="EMBL" id="JAPJZH010000007">
    <property type="protein sequence ID" value="MDA4846212.1"/>
    <property type="molecule type" value="Genomic_DNA"/>
</dbReference>
<dbReference type="InterPro" id="IPR011042">
    <property type="entry name" value="6-blade_b-propeller_TolB-like"/>
</dbReference>
<evidence type="ECO:0000313" key="4">
    <source>
        <dbReference type="Proteomes" id="UP001148313"/>
    </source>
</evidence>
<reference evidence="3" key="1">
    <citation type="submission" date="2022-11" db="EMBL/GenBank/DDBJ databases">
        <title>Hoeflea poritis sp. nov., isolated from scleractinian coral Porites lutea.</title>
        <authorList>
            <person name="Zhang G."/>
            <person name="Wei Q."/>
            <person name="Cai L."/>
        </authorList>
    </citation>
    <scope>NUCLEOTIDE SEQUENCE</scope>
    <source>
        <strain evidence="3">E7-10</strain>
    </source>
</reference>
<keyword evidence="1" id="KW-0378">Hydrolase</keyword>
<feature type="domain" description="SMP-30/Gluconolactonase/LRE-like region" evidence="2">
    <location>
        <begin position="29"/>
        <end position="258"/>
    </location>
</feature>
<proteinExistence type="predicted"/>
<dbReference type="InterPro" id="IPR051262">
    <property type="entry name" value="SMP-30/CGR1_Lactonase"/>
</dbReference>
<evidence type="ECO:0000259" key="2">
    <source>
        <dbReference type="Pfam" id="PF08450"/>
    </source>
</evidence>
<dbReference type="PANTHER" id="PTHR47572">
    <property type="entry name" value="LIPOPROTEIN-RELATED"/>
    <property type="match status" value="1"/>
</dbReference>
<dbReference type="Pfam" id="PF08450">
    <property type="entry name" value="SGL"/>
    <property type="match status" value="1"/>
</dbReference>
<dbReference type="Gene3D" id="2.120.10.30">
    <property type="entry name" value="TolB, C-terminal domain"/>
    <property type="match status" value="1"/>
</dbReference>
<dbReference type="SUPFAM" id="SSF63829">
    <property type="entry name" value="Calcium-dependent phosphotriesterase"/>
    <property type="match status" value="1"/>
</dbReference>
<dbReference type="RefSeq" id="WP_271089942.1">
    <property type="nucleotide sequence ID" value="NZ_JAPJZH010000007.1"/>
</dbReference>
<keyword evidence="4" id="KW-1185">Reference proteome</keyword>
<comment type="caution">
    <text evidence="3">The sequence shown here is derived from an EMBL/GenBank/DDBJ whole genome shotgun (WGS) entry which is preliminary data.</text>
</comment>
<protein>
    <submittedName>
        <fullName evidence="3">SMP-30/gluconolactonase/LRE family protein</fullName>
    </submittedName>
</protein>
<organism evidence="3 4">
    <name type="scientific">Hoeflea poritis</name>
    <dbReference type="NCBI Taxonomy" id="2993659"/>
    <lineage>
        <taxon>Bacteria</taxon>
        <taxon>Pseudomonadati</taxon>
        <taxon>Pseudomonadota</taxon>
        <taxon>Alphaproteobacteria</taxon>
        <taxon>Hyphomicrobiales</taxon>
        <taxon>Rhizobiaceae</taxon>
        <taxon>Hoeflea</taxon>
    </lineage>
</organism>
<gene>
    <name evidence="3" type="ORF">OOZ53_12675</name>
</gene>
<evidence type="ECO:0000256" key="1">
    <source>
        <dbReference type="ARBA" id="ARBA00022801"/>
    </source>
</evidence>
<name>A0ABT4VNB7_9HYPH</name>